<dbReference type="GO" id="GO:0008270">
    <property type="term" value="F:zinc ion binding"/>
    <property type="evidence" value="ECO:0007669"/>
    <property type="project" value="UniProtKB-KW"/>
</dbReference>
<keyword evidence="9 10" id="KW-0539">Nucleus</keyword>
<evidence type="ECO:0000256" key="4">
    <source>
        <dbReference type="ARBA" id="ARBA00022833"/>
    </source>
</evidence>
<dbReference type="GO" id="GO:0003700">
    <property type="term" value="F:DNA-binding transcription factor activity"/>
    <property type="evidence" value="ECO:0000318"/>
    <property type="project" value="GO_Central"/>
</dbReference>
<dbReference type="SUPFAM" id="SSF46689">
    <property type="entry name" value="Homeodomain-like"/>
    <property type="match status" value="1"/>
</dbReference>
<dbReference type="NCBIfam" id="TIGR01565">
    <property type="entry name" value="homeo_ZF_HD"/>
    <property type="match status" value="1"/>
</dbReference>
<keyword evidence="7 10" id="KW-0371">Homeobox</keyword>
<evidence type="ECO:0000256" key="5">
    <source>
        <dbReference type="ARBA" id="ARBA00023015"/>
    </source>
</evidence>
<dbReference type="InParanoid" id="K7LVB6"/>
<dbReference type="SMR" id="K7LVB6"/>
<keyword evidence="5" id="KW-0805">Transcription regulation</keyword>
<dbReference type="InterPro" id="IPR009057">
    <property type="entry name" value="Homeodomain-like_sf"/>
</dbReference>
<evidence type="ECO:0000313" key="14">
    <source>
        <dbReference type="EnsemblPlants" id="KRH26296"/>
    </source>
</evidence>
<dbReference type="Gramene" id="KRH26296">
    <property type="protein sequence ID" value="KRH26296"/>
    <property type="gene ID" value="GLYMA_12G165800"/>
</dbReference>
<evidence type="ECO:0000256" key="6">
    <source>
        <dbReference type="ARBA" id="ARBA00023125"/>
    </source>
</evidence>
<dbReference type="EMBL" id="CM000845">
    <property type="protein sequence ID" value="KRH26296.1"/>
    <property type="molecule type" value="Genomic_DNA"/>
</dbReference>
<reference evidence="13" key="3">
    <citation type="submission" date="2018-07" db="EMBL/GenBank/DDBJ databases">
        <title>WGS assembly of Glycine max.</title>
        <authorList>
            <person name="Schmutz J."/>
            <person name="Cannon S."/>
            <person name="Schlueter J."/>
            <person name="Ma J."/>
            <person name="Mitros T."/>
            <person name="Nelson W."/>
            <person name="Hyten D."/>
            <person name="Song Q."/>
            <person name="Thelen J."/>
            <person name="Cheng J."/>
            <person name="Xu D."/>
            <person name="Hellsten U."/>
            <person name="May G."/>
            <person name="Yu Y."/>
            <person name="Sakurai T."/>
            <person name="Umezawa T."/>
            <person name="Bhattacharyya M."/>
            <person name="Sandhu D."/>
            <person name="Valliyodan B."/>
            <person name="Lindquist E."/>
            <person name="Peto M."/>
            <person name="Grant D."/>
            <person name="Shu S."/>
            <person name="Goodstein D."/>
            <person name="Barry K."/>
            <person name="Futrell-Griggs M."/>
            <person name="Abernathy B."/>
            <person name="Du J."/>
            <person name="Tian Z."/>
            <person name="Zhu L."/>
            <person name="Gill N."/>
            <person name="Joshi T."/>
            <person name="Libault M."/>
            <person name="Sethuraman A."/>
            <person name="Zhang X."/>
            <person name="Shinozaki K."/>
            <person name="Nguyen H."/>
            <person name="Wing R."/>
            <person name="Cregan P."/>
            <person name="Specht J."/>
            <person name="Grimwood J."/>
            <person name="Rokhsar D."/>
            <person name="Stacey G."/>
            <person name="Shoemaker R."/>
            <person name="Jackson S."/>
        </authorList>
    </citation>
    <scope>NUCLEOTIDE SEQUENCE</scope>
    <source>
        <tissue evidence="13">Callus</tissue>
    </source>
</reference>
<reference evidence="13 14" key="1">
    <citation type="journal article" date="2010" name="Nature">
        <title>Genome sequence of the palaeopolyploid soybean.</title>
        <authorList>
            <person name="Schmutz J."/>
            <person name="Cannon S.B."/>
            <person name="Schlueter J."/>
            <person name="Ma J."/>
            <person name="Mitros T."/>
            <person name="Nelson W."/>
            <person name="Hyten D.L."/>
            <person name="Song Q."/>
            <person name="Thelen J.J."/>
            <person name="Cheng J."/>
            <person name="Xu D."/>
            <person name="Hellsten U."/>
            <person name="May G.D."/>
            <person name="Yu Y."/>
            <person name="Sakurai T."/>
            <person name="Umezawa T."/>
            <person name="Bhattacharyya M.K."/>
            <person name="Sandhu D."/>
            <person name="Valliyodan B."/>
            <person name="Lindquist E."/>
            <person name="Peto M."/>
            <person name="Grant D."/>
            <person name="Shu S."/>
            <person name="Goodstein D."/>
            <person name="Barry K."/>
            <person name="Futrell-Griggs M."/>
            <person name="Abernathy B."/>
            <person name="Du J."/>
            <person name="Tian Z."/>
            <person name="Zhu L."/>
            <person name="Gill N."/>
            <person name="Joshi T."/>
            <person name="Libault M."/>
            <person name="Sethuraman A."/>
            <person name="Zhang X.-C."/>
            <person name="Shinozaki K."/>
            <person name="Nguyen H.T."/>
            <person name="Wing R.A."/>
            <person name="Cregan P."/>
            <person name="Specht J."/>
            <person name="Grimwood J."/>
            <person name="Rokhsar D."/>
            <person name="Stacey G."/>
            <person name="Shoemaker R.C."/>
            <person name="Jackson S.A."/>
        </authorList>
    </citation>
    <scope>NUCLEOTIDE SEQUENCE [LARGE SCALE GENOMIC DNA]</scope>
    <source>
        <strain evidence="14">cv. Williams 82</strain>
        <tissue evidence="13">Callus</tissue>
    </source>
</reference>
<dbReference type="PROSITE" id="PS50071">
    <property type="entry name" value="HOMEOBOX_2"/>
    <property type="match status" value="1"/>
</dbReference>
<sequence>MEMRPVTRCIKTILEVDTYTHAPPSPFYLSLTPSMRMHTHPSISINLLLNFTMSNININHPLPIDEVVTYKECLHNHSAALGHVTYDGCVKYIAGEDALLCACCGCHRNFHHKNTIFTAEPQTQTPDQVQEMRSKRKKRTTFSSEHKNKLIRFAESVGWKPRKEKKDEIESFCSEMGITRRMFIVWLINNRHRAINNA</sequence>
<evidence type="ECO:0000256" key="1">
    <source>
        <dbReference type="ARBA" id="ARBA00004123"/>
    </source>
</evidence>
<dbReference type="GO" id="GO:0000976">
    <property type="term" value="F:transcription cis-regulatory region binding"/>
    <property type="evidence" value="ECO:0000318"/>
    <property type="project" value="GO_Central"/>
</dbReference>
<dbReference type="HOGENOM" id="CLU_039237_2_2_1"/>
<evidence type="ECO:0000313" key="13">
    <source>
        <dbReference type="EMBL" id="KRH26296.1"/>
    </source>
</evidence>
<proteinExistence type="predicted"/>
<dbReference type="AlphaFoldDB" id="K7LVB6"/>
<evidence type="ECO:0000313" key="15">
    <source>
        <dbReference type="Proteomes" id="UP000008827"/>
    </source>
</evidence>
<dbReference type="InterPro" id="IPR006455">
    <property type="entry name" value="Homeodomain_ZF_HD"/>
</dbReference>
<evidence type="ECO:0008006" key="16">
    <source>
        <dbReference type="Google" id="ProtNLM"/>
    </source>
</evidence>
<evidence type="ECO:0000256" key="7">
    <source>
        <dbReference type="ARBA" id="ARBA00023155"/>
    </source>
</evidence>
<evidence type="ECO:0000259" key="11">
    <source>
        <dbReference type="PROSITE" id="PS50071"/>
    </source>
</evidence>
<dbReference type="InterPro" id="IPR001356">
    <property type="entry name" value="HD"/>
</dbReference>
<evidence type="ECO:0000256" key="9">
    <source>
        <dbReference type="ARBA" id="ARBA00023242"/>
    </source>
</evidence>
<dbReference type="PaxDb" id="3847-GLYMA12G28701.1"/>
<dbReference type="PANTHER" id="PTHR31948">
    <property type="entry name" value="ZINC-FINGER HOMEODOMAIN PROTEIN 2"/>
    <property type="match status" value="1"/>
</dbReference>
<organism evidence="14">
    <name type="scientific">Glycine max</name>
    <name type="common">Soybean</name>
    <name type="synonym">Glycine hispida</name>
    <dbReference type="NCBI Taxonomy" id="3847"/>
    <lineage>
        <taxon>Eukaryota</taxon>
        <taxon>Viridiplantae</taxon>
        <taxon>Streptophyta</taxon>
        <taxon>Embryophyta</taxon>
        <taxon>Tracheophyta</taxon>
        <taxon>Spermatophyta</taxon>
        <taxon>Magnoliopsida</taxon>
        <taxon>eudicotyledons</taxon>
        <taxon>Gunneridae</taxon>
        <taxon>Pentapetalae</taxon>
        <taxon>rosids</taxon>
        <taxon>fabids</taxon>
        <taxon>Fabales</taxon>
        <taxon>Fabaceae</taxon>
        <taxon>Papilionoideae</taxon>
        <taxon>50 kb inversion clade</taxon>
        <taxon>NPAAA clade</taxon>
        <taxon>indigoferoid/millettioid clade</taxon>
        <taxon>Phaseoleae</taxon>
        <taxon>Glycine</taxon>
        <taxon>Glycine subgen. Soja</taxon>
    </lineage>
</organism>
<dbReference type="eggNOG" id="ENOG502R1WS">
    <property type="taxonomic scope" value="Eukaryota"/>
</dbReference>
<reference evidence="14" key="2">
    <citation type="submission" date="2018-02" db="UniProtKB">
        <authorList>
            <consortium name="EnsemblPlants"/>
        </authorList>
    </citation>
    <scope>IDENTIFICATION</scope>
    <source>
        <strain evidence="14">Williams 82</strain>
    </source>
</reference>
<feature type="domain" description="Homeobox" evidence="11">
    <location>
        <begin position="133"/>
        <end position="197"/>
    </location>
</feature>
<dbReference type="PANTHER" id="PTHR31948:SF156">
    <property type="entry name" value="ZF-HD DIMERIZATION-TYPE DOMAIN-CONTAINING PROTEIN"/>
    <property type="match status" value="1"/>
</dbReference>
<dbReference type="GO" id="GO:0005634">
    <property type="term" value="C:nucleus"/>
    <property type="evidence" value="ECO:0000318"/>
    <property type="project" value="GO_Central"/>
</dbReference>
<keyword evidence="15" id="KW-1185">Reference proteome</keyword>
<evidence type="ECO:0000256" key="2">
    <source>
        <dbReference type="ARBA" id="ARBA00022723"/>
    </source>
</evidence>
<evidence type="ECO:0000256" key="3">
    <source>
        <dbReference type="ARBA" id="ARBA00022771"/>
    </source>
</evidence>
<protein>
    <recommendedName>
        <fullName evidence="16">ZF-HD dimerization-type domain-containing protein</fullName>
    </recommendedName>
</protein>
<dbReference type="PROSITE" id="PS51523">
    <property type="entry name" value="ZF_HD_DIMER"/>
    <property type="match status" value="1"/>
</dbReference>
<keyword evidence="3" id="KW-0863">Zinc-finger</keyword>
<evidence type="ECO:0000256" key="8">
    <source>
        <dbReference type="ARBA" id="ARBA00023163"/>
    </source>
</evidence>
<dbReference type="EnsemblPlants" id="KRH26296">
    <property type="protein sequence ID" value="KRH26296"/>
    <property type="gene ID" value="GLYMA_12G165800"/>
</dbReference>
<accession>K7LVB6</accession>
<dbReference type="OMA" id="PRAIKME"/>
<gene>
    <name evidence="13" type="ORF">GLYMA_12G165800</name>
</gene>
<keyword evidence="6 10" id="KW-0238">DNA-binding</keyword>
<evidence type="ECO:0000256" key="10">
    <source>
        <dbReference type="PROSITE-ProRule" id="PRU00108"/>
    </source>
</evidence>
<dbReference type="Pfam" id="PF04770">
    <property type="entry name" value="ZF-HD_dimer"/>
    <property type="match status" value="1"/>
</dbReference>
<keyword evidence="8" id="KW-0804">Transcription</keyword>
<comment type="subcellular location">
    <subcellularLocation>
        <location evidence="1 10">Nucleus</location>
    </subcellularLocation>
</comment>
<feature type="domain" description="ZF-HD dimerization-type" evidence="12">
    <location>
        <begin position="70"/>
        <end position="114"/>
    </location>
</feature>
<evidence type="ECO:0000259" key="12">
    <source>
        <dbReference type="PROSITE" id="PS51523"/>
    </source>
</evidence>
<feature type="DNA-binding region" description="Homeobox" evidence="10">
    <location>
        <begin position="135"/>
        <end position="198"/>
    </location>
</feature>
<dbReference type="Gene3D" id="1.10.10.60">
    <property type="entry name" value="Homeodomain-like"/>
    <property type="match status" value="1"/>
</dbReference>
<keyword evidence="2" id="KW-0479">Metal-binding</keyword>
<keyword evidence="4" id="KW-0862">Zinc</keyword>
<dbReference type="InterPro" id="IPR006456">
    <property type="entry name" value="ZF_HD_homeobox_Cys/His_dimer"/>
</dbReference>
<dbReference type="GO" id="GO:0006355">
    <property type="term" value="P:regulation of DNA-templated transcription"/>
    <property type="evidence" value="ECO:0000318"/>
    <property type="project" value="GO_Central"/>
</dbReference>
<dbReference type="Proteomes" id="UP000008827">
    <property type="component" value="Chromosome 12"/>
</dbReference>
<name>K7LVB6_SOYBN</name>